<dbReference type="SUPFAM" id="SSF47954">
    <property type="entry name" value="Cyclin-like"/>
    <property type="match status" value="2"/>
</dbReference>
<dbReference type="SUPFAM" id="SSF57783">
    <property type="entry name" value="Zinc beta-ribbon"/>
    <property type="match status" value="1"/>
</dbReference>
<feature type="compositionally biased region" description="Low complexity" evidence="11">
    <location>
        <begin position="465"/>
        <end position="477"/>
    </location>
</feature>
<dbReference type="GO" id="GO:0017025">
    <property type="term" value="F:TBP-class protein binding"/>
    <property type="evidence" value="ECO:0007669"/>
    <property type="project" value="InterPro"/>
</dbReference>
<keyword evidence="8" id="KW-0804">Transcription</keyword>
<dbReference type="PANTHER" id="PTHR11618">
    <property type="entry name" value="TRANSCRIPTION INITIATION FACTOR IIB-RELATED"/>
    <property type="match status" value="1"/>
</dbReference>
<evidence type="ECO:0000256" key="11">
    <source>
        <dbReference type="SAM" id="MobiDB-lite"/>
    </source>
</evidence>
<dbReference type="GO" id="GO:0070897">
    <property type="term" value="P:transcription preinitiation complex assembly"/>
    <property type="evidence" value="ECO:0007669"/>
    <property type="project" value="InterPro"/>
</dbReference>
<feature type="compositionally biased region" description="Low complexity" evidence="11">
    <location>
        <begin position="446"/>
        <end position="457"/>
    </location>
</feature>
<sequence length="805" mass="87511">MASVRPTRLPPPSRAGVRPVERLASLKNPTPTPIRRPQTKPTTYPKTTTCPNPGCPAPNIVEDDGQKVCSGCGTVISEANIVSEITFGESSSGAAVVQGTFIGADQSHGRSTGPGFQRGGGVESREITEQNGNRYIAQLSRALNIPESASKAAGQVFKLAVGLNFIQGRRTKTVAAICLYVACRRQDGNTIMLIDFADVLMINVFKLGRTYKALLDELRLGGNIFIMNPIDPESLIYRFAKQLEFGSSMMQVASEAVRIVQRMNRDWMITGRRPAGICGAALILAARMNNFRRTVREVVYVVKVTELTIHQRLNEFKATESGDLTVDQFRSVDLETSHDPPSFSHSKDPRRLNNKGKKRKAPETAAEIEDGEEPDQSPPASKRPRRVDADGFAVPDIPIDPAILGLEMQDSLSSADGNATAESNSGVAGVEKSTNQRKGSKRARLPEPTEAELASESALEDEMTALLSSGSSLVASAEAPRTASASSSKGQIVPDKRPNKPVPDSEEIDPTEFDSDPEVRYCLLSPAEVEIKERIWVHENKDYLRAQQAKALKRALTAADPSASGAGHKPRKRRKGRMGDVTYLTGEGGDGDRASSRASTPAEATRLMLERRGFSKKINYSLLEKMYEDDDIEVKRRDSEAESARSRSRSQSVARSVRSSSVASDRGFGGLGSIRPSARRRMLKGKHAAGVAARASATPEPSRRPVPTLSATRITPAPPSQTEPEKEPEPEPEPEPAQPANPNEEILGYIPEAEPRAHPVPGDEDDYDEDEDEDEDEDDDDDRIEAAFAGNYYGEGSDGGYDDDY</sequence>
<keyword evidence="5" id="KW-0862">Zinc</keyword>
<evidence type="ECO:0000256" key="1">
    <source>
        <dbReference type="ARBA" id="ARBA00004123"/>
    </source>
</evidence>
<dbReference type="GO" id="GO:0008270">
    <property type="term" value="F:zinc ion binding"/>
    <property type="evidence" value="ECO:0007669"/>
    <property type="project" value="UniProtKB-KW"/>
</dbReference>
<evidence type="ECO:0000256" key="2">
    <source>
        <dbReference type="ARBA" id="ARBA00010857"/>
    </source>
</evidence>
<name>C5PA49_COCP7</name>
<proteinExistence type="inferred from homology"/>
<feature type="region of interest" description="Disordered" evidence="11">
    <location>
        <begin position="629"/>
        <end position="805"/>
    </location>
</feature>
<dbReference type="InterPro" id="IPR013763">
    <property type="entry name" value="Cyclin-like_dom"/>
</dbReference>
<dbReference type="PANTHER" id="PTHR11618:SF4">
    <property type="entry name" value="TRANSCRIPTION FACTOR IIIB 90 KDA SUBUNIT"/>
    <property type="match status" value="1"/>
</dbReference>
<dbReference type="Pfam" id="PF07741">
    <property type="entry name" value="BRF1"/>
    <property type="match status" value="1"/>
</dbReference>
<dbReference type="GO" id="GO:0001006">
    <property type="term" value="F:RNA polymerase III type 3 promoter sequence-specific DNA binding"/>
    <property type="evidence" value="ECO:0007669"/>
    <property type="project" value="TreeGrafter"/>
</dbReference>
<feature type="domain" description="Cyclin-like" evidence="12">
    <location>
        <begin position="134"/>
        <end position="216"/>
    </location>
</feature>
<keyword evidence="7" id="KW-0010">Activator</keyword>
<dbReference type="Proteomes" id="UP000009084">
    <property type="component" value="Unassembled WGS sequence"/>
</dbReference>
<evidence type="ECO:0000256" key="7">
    <source>
        <dbReference type="ARBA" id="ARBA00023159"/>
    </source>
</evidence>
<evidence type="ECO:0000256" key="6">
    <source>
        <dbReference type="ARBA" id="ARBA00023015"/>
    </source>
</evidence>
<dbReference type="EMBL" id="ACFW01000030">
    <property type="protein sequence ID" value="EER26611.1"/>
    <property type="molecule type" value="Genomic_DNA"/>
</dbReference>
<accession>C5PA49</accession>
<keyword evidence="9" id="KW-0539">Nucleus</keyword>
<dbReference type="FunFam" id="1.10.472.10:FF:000002">
    <property type="entry name" value="Transcription factor IIIB 90 kDa subunit"/>
    <property type="match status" value="1"/>
</dbReference>
<dbReference type="Pfam" id="PF00382">
    <property type="entry name" value="TFIIB"/>
    <property type="match status" value="2"/>
</dbReference>
<dbReference type="InterPro" id="IPR000812">
    <property type="entry name" value="TFIIB"/>
</dbReference>
<dbReference type="Gene3D" id="1.10.472.170">
    <property type="match status" value="1"/>
</dbReference>
<evidence type="ECO:0000256" key="9">
    <source>
        <dbReference type="ARBA" id="ARBA00023242"/>
    </source>
</evidence>
<evidence type="ECO:0000256" key="8">
    <source>
        <dbReference type="ARBA" id="ARBA00023163"/>
    </source>
</evidence>
<dbReference type="KEGG" id="cpw:9694239"/>
<dbReference type="GO" id="GO:0006384">
    <property type="term" value="P:transcription initiation at RNA polymerase III promoter"/>
    <property type="evidence" value="ECO:0007669"/>
    <property type="project" value="UniProtKB-ARBA"/>
</dbReference>
<feature type="compositionally biased region" description="Acidic residues" evidence="11">
    <location>
        <begin position="762"/>
        <end position="783"/>
    </location>
</feature>
<feature type="domain" description="Cyclin-like" evidence="12">
    <location>
        <begin position="234"/>
        <end position="318"/>
    </location>
</feature>
<dbReference type="GO" id="GO:0000126">
    <property type="term" value="C:transcription factor TFIIIB complex"/>
    <property type="evidence" value="ECO:0007669"/>
    <property type="project" value="UniProtKB-ARBA"/>
</dbReference>
<dbReference type="OrthoDB" id="511529at2759"/>
<keyword evidence="6" id="KW-0805">Transcription regulation</keyword>
<evidence type="ECO:0000313" key="13">
    <source>
        <dbReference type="EMBL" id="EER26611.1"/>
    </source>
</evidence>
<feature type="compositionally biased region" description="Low complexity" evidence="11">
    <location>
        <begin position="649"/>
        <end position="666"/>
    </location>
</feature>
<dbReference type="FunFam" id="1.10.472.10:FF:000007">
    <property type="entry name" value="Transcription factor IIIB 90 kDa subunit"/>
    <property type="match status" value="1"/>
</dbReference>
<feature type="region of interest" description="Disordered" evidence="11">
    <location>
        <begin position="414"/>
        <end position="519"/>
    </location>
</feature>
<feature type="region of interest" description="Disordered" evidence="11">
    <location>
        <begin position="1"/>
        <end position="47"/>
    </location>
</feature>
<dbReference type="SMART" id="SM00385">
    <property type="entry name" value="CYCLIN"/>
    <property type="match status" value="2"/>
</dbReference>
<comment type="caution">
    <text evidence="13">The sequence shown here is derived from an EMBL/GenBank/DDBJ whole genome shotgun (WGS) entry which is preliminary data.</text>
</comment>
<dbReference type="GO" id="GO:0097550">
    <property type="term" value="C:transcription preinitiation complex"/>
    <property type="evidence" value="ECO:0007669"/>
    <property type="project" value="TreeGrafter"/>
</dbReference>
<dbReference type="VEuPathDB" id="FungiDB:CPC735_007840"/>
<comment type="subcellular location">
    <subcellularLocation>
        <location evidence="1">Nucleus</location>
    </subcellularLocation>
</comment>
<dbReference type="GO" id="GO:0005634">
    <property type="term" value="C:nucleus"/>
    <property type="evidence" value="ECO:0007669"/>
    <property type="project" value="UniProtKB-SubCell"/>
</dbReference>
<feature type="compositionally biased region" description="Basic residues" evidence="11">
    <location>
        <begin position="677"/>
        <end position="687"/>
    </location>
</feature>
<feature type="compositionally biased region" description="Acidic residues" evidence="11">
    <location>
        <begin position="366"/>
        <end position="375"/>
    </location>
</feature>
<evidence type="ECO:0000256" key="4">
    <source>
        <dbReference type="ARBA" id="ARBA00022771"/>
    </source>
</evidence>
<protein>
    <recommendedName>
        <fullName evidence="10">B-related factor 1</fullName>
    </recommendedName>
</protein>
<reference evidence="13 14" key="1">
    <citation type="journal article" date="2009" name="Genome Res.">
        <title>Comparative genomic analyses of the human fungal pathogens Coccidioides and their relatives.</title>
        <authorList>
            <person name="Sharpton T.J."/>
            <person name="Stajich J.E."/>
            <person name="Rounsley S.D."/>
            <person name="Gardner M.J."/>
            <person name="Wortman J.R."/>
            <person name="Jordar V.S."/>
            <person name="Maiti R."/>
            <person name="Kodira C.D."/>
            <person name="Neafsey D.E."/>
            <person name="Zeng Q."/>
            <person name="Hung C.-Y."/>
            <person name="McMahan C."/>
            <person name="Muszewska A."/>
            <person name="Grynberg M."/>
            <person name="Mandel M.A."/>
            <person name="Kellner E.M."/>
            <person name="Barker B.M."/>
            <person name="Galgiani J.N."/>
            <person name="Orbach M.J."/>
            <person name="Kirkland T.N."/>
            <person name="Cole G.T."/>
            <person name="Henn M.R."/>
            <person name="Birren B.W."/>
            <person name="Taylor J.W."/>
        </authorList>
    </citation>
    <scope>NUCLEOTIDE SEQUENCE [LARGE SCALE GENOMIC DNA]</scope>
    <source>
        <strain evidence="14">C735</strain>
    </source>
</reference>
<dbReference type="Gene3D" id="1.20.5.650">
    <property type="entry name" value="Single helix bin"/>
    <property type="match status" value="1"/>
</dbReference>
<dbReference type="PRINTS" id="PR00685">
    <property type="entry name" value="TIFACTORIIB"/>
</dbReference>
<keyword evidence="3" id="KW-0479">Metal-binding</keyword>
<organism evidence="13 14">
    <name type="scientific">Coccidioides posadasii (strain C735)</name>
    <name type="common">Valley fever fungus</name>
    <dbReference type="NCBI Taxonomy" id="222929"/>
    <lineage>
        <taxon>Eukaryota</taxon>
        <taxon>Fungi</taxon>
        <taxon>Dikarya</taxon>
        <taxon>Ascomycota</taxon>
        <taxon>Pezizomycotina</taxon>
        <taxon>Eurotiomycetes</taxon>
        <taxon>Eurotiomycetidae</taxon>
        <taxon>Onygenales</taxon>
        <taxon>Onygenaceae</taxon>
        <taxon>Coccidioides</taxon>
    </lineage>
</organism>
<dbReference type="AlphaFoldDB" id="C5PA49"/>
<dbReference type="CDD" id="cd20554">
    <property type="entry name" value="CYCLIN_TFIIIB90_rpt2"/>
    <property type="match status" value="1"/>
</dbReference>
<dbReference type="InterPro" id="IPR036915">
    <property type="entry name" value="Cyclin-like_sf"/>
</dbReference>
<dbReference type="Gene3D" id="1.10.472.10">
    <property type="entry name" value="Cyclin-like"/>
    <property type="match status" value="1"/>
</dbReference>
<feature type="compositionally biased region" description="Acidic residues" evidence="11">
    <location>
        <begin position="504"/>
        <end position="516"/>
    </location>
</feature>
<dbReference type="HOGENOM" id="CLU_010293_0_1_1"/>
<keyword evidence="4" id="KW-0863">Zinc-finger</keyword>
<evidence type="ECO:0000313" key="14">
    <source>
        <dbReference type="Proteomes" id="UP000009084"/>
    </source>
</evidence>
<dbReference type="GO" id="GO:0000995">
    <property type="term" value="F:RNA polymerase III general transcription initiation factor activity"/>
    <property type="evidence" value="ECO:0007669"/>
    <property type="project" value="TreeGrafter"/>
</dbReference>
<evidence type="ECO:0000259" key="12">
    <source>
        <dbReference type="SMART" id="SM00385"/>
    </source>
</evidence>
<feature type="compositionally biased region" description="Basic and acidic residues" evidence="11">
    <location>
        <begin position="633"/>
        <end position="645"/>
    </location>
</feature>
<evidence type="ECO:0000256" key="5">
    <source>
        <dbReference type="ARBA" id="ARBA00022833"/>
    </source>
</evidence>
<evidence type="ECO:0000256" key="10">
    <source>
        <dbReference type="ARBA" id="ARBA00031009"/>
    </source>
</evidence>
<comment type="similarity">
    <text evidence="2">Belongs to the TFIIB family.</text>
</comment>
<dbReference type="InterPro" id="IPR011665">
    <property type="entry name" value="BRF1_TBP-bd_dom"/>
</dbReference>
<feature type="compositionally biased region" description="Polar residues" evidence="11">
    <location>
        <begin position="414"/>
        <end position="437"/>
    </location>
</feature>
<feature type="region of interest" description="Disordered" evidence="11">
    <location>
        <begin position="555"/>
        <end position="608"/>
    </location>
</feature>
<dbReference type="InterPro" id="IPR013150">
    <property type="entry name" value="TFIIB_cyclin"/>
</dbReference>
<feature type="region of interest" description="Disordered" evidence="11">
    <location>
        <begin position="335"/>
        <end position="394"/>
    </location>
</feature>
<evidence type="ECO:0000256" key="3">
    <source>
        <dbReference type="ARBA" id="ARBA00022723"/>
    </source>
</evidence>
<gene>
    <name evidence="13" type="ORF">CPC735_007840</name>
</gene>